<evidence type="ECO:0000313" key="2">
    <source>
        <dbReference type="Proteomes" id="UP001187192"/>
    </source>
</evidence>
<sequence>MEVLSSSSLWDLICKCVRCPFSAICLFMVDKSFFDDFNVFCWITWEFMARFCADYNSCYLIGRLCVCCQQFHPLLQFEAAGERYCSWSSATRFFASVHIAECLASLGAAAFVE</sequence>
<name>A0AA87ZF93_FICCA</name>
<evidence type="ECO:0000313" key="1">
    <source>
        <dbReference type="EMBL" id="GMN26461.1"/>
    </source>
</evidence>
<reference evidence="1" key="1">
    <citation type="submission" date="2023-07" db="EMBL/GenBank/DDBJ databases">
        <title>draft genome sequence of fig (Ficus carica).</title>
        <authorList>
            <person name="Takahashi T."/>
            <person name="Nishimura K."/>
        </authorList>
    </citation>
    <scope>NUCLEOTIDE SEQUENCE</scope>
</reference>
<proteinExistence type="predicted"/>
<dbReference type="Proteomes" id="UP001187192">
    <property type="component" value="Unassembled WGS sequence"/>
</dbReference>
<dbReference type="AlphaFoldDB" id="A0AA87ZF93"/>
<dbReference type="EMBL" id="BTGU01008264">
    <property type="protein sequence ID" value="GMN26461.1"/>
    <property type="molecule type" value="Genomic_DNA"/>
</dbReference>
<protein>
    <submittedName>
        <fullName evidence="1">Uncharacterized protein</fullName>
    </submittedName>
</protein>
<gene>
    <name evidence="1" type="ORF">TIFTF001_050417</name>
</gene>
<comment type="caution">
    <text evidence="1">The sequence shown here is derived from an EMBL/GenBank/DDBJ whole genome shotgun (WGS) entry which is preliminary data.</text>
</comment>
<keyword evidence="2" id="KW-1185">Reference proteome</keyword>
<accession>A0AA87ZF93</accession>
<organism evidence="1 2">
    <name type="scientific">Ficus carica</name>
    <name type="common">Common fig</name>
    <dbReference type="NCBI Taxonomy" id="3494"/>
    <lineage>
        <taxon>Eukaryota</taxon>
        <taxon>Viridiplantae</taxon>
        <taxon>Streptophyta</taxon>
        <taxon>Embryophyta</taxon>
        <taxon>Tracheophyta</taxon>
        <taxon>Spermatophyta</taxon>
        <taxon>Magnoliopsida</taxon>
        <taxon>eudicotyledons</taxon>
        <taxon>Gunneridae</taxon>
        <taxon>Pentapetalae</taxon>
        <taxon>rosids</taxon>
        <taxon>fabids</taxon>
        <taxon>Rosales</taxon>
        <taxon>Moraceae</taxon>
        <taxon>Ficeae</taxon>
        <taxon>Ficus</taxon>
    </lineage>
</organism>